<dbReference type="InterPro" id="IPR020471">
    <property type="entry name" value="AKR"/>
</dbReference>
<evidence type="ECO:0000256" key="4">
    <source>
        <dbReference type="SAM" id="Coils"/>
    </source>
</evidence>
<accession>A0A812VTN8</accession>
<evidence type="ECO:0000256" key="2">
    <source>
        <dbReference type="ARBA" id="ARBA00022857"/>
    </source>
</evidence>
<dbReference type="PANTHER" id="PTHR43827:SF3">
    <property type="entry name" value="NADP-DEPENDENT OXIDOREDUCTASE DOMAIN-CONTAINING PROTEIN"/>
    <property type="match status" value="1"/>
</dbReference>
<dbReference type="OrthoDB" id="448465at2759"/>
<dbReference type="InterPro" id="IPR036812">
    <property type="entry name" value="NAD(P)_OxRdtase_dom_sf"/>
</dbReference>
<reference evidence="7" key="1">
    <citation type="submission" date="2021-02" db="EMBL/GenBank/DDBJ databases">
        <authorList>
            <person name="Dougan E. K."/>
            <person name="Rhodes N."/>
            <person name="Thang M."/>
            <person name="Chan C."/>
        </authorList>
    </citation>
    <scope>NUCLEOTIDE SEQUENCE</scope>
</reference>
<dbReference type="Gene3D" id="3.20.20.100">
    <property type="entry name" value="NADP-dependent oxidoreductase domain"/>
    <property type="match status" value="1"/>
</dbReference>
<dbReference type="InterPro" id="IPR018170">
    <property type="entry name" value="Aldo/ket_reductase_CS"/>
</dbReference>
<sequence>MNKDDKRDFIMFEGQQEYDWERSINLKMKEQMRRREVHMKESLERVGKALHRRWRRQRDRDKAHAMDRISALRKVMDDTEEELEKIRKAQAEATEKEVEELESERRRLQEQTRVLMSAALVVRQEKARINKAWYAEQREKKALTFQSLKIIRRLHADMINFPVTAEFKQKHSVLLYSLRMLEGRLRKDCPYAKDSDIQEGPLEETAEHKKQMEEAENAFEEQLVADIDEIRDSNREKAQRAMAREAAQRRRAAEVELVPALEHAAEALRRSERAARRAEIAEDLLRPLGSVASQLGGEAFRHAQLEGGTHEPASFNPKRKRSEASLAATLKVLDQVIPHLDAEEVKKVAAAPSKMGKEPEWEGALEEVKARWSVFCDQHPEIVPDEQDTPRGEKTVSSHASAASRLDMDDLEDEGEGGADENAPAKKLPPPPPRKISAAPARPPSAGSRPPSSPVPPVPGAKAKAAAQAPSGGAAQGAKKGAALLEKLDELSARMAELETPPGNIDFLLTLCRASLEEMQLRTQAGKLKLGFWMFLDFALITRGADVASQPRCLFYTVEADATSVSSQAALRKDNTQEGDPFATTRVTDCDAARKFMAQYGFVVFRDVISEDDCSRIPACRPNNVECPIAHRDRYGLPPDPVIMSPQMVDNRQNCNVIRAFETILGENILVSHDRWCLYRATEAGGIPTKNNLHLDLHPWRYLRGDTQIEDLRYEAADGPHVQGVLNLMENLEEVLSWFQAAYAYFAVETVVVDSLELGPAESCPEHGFARFPSANTPRCAGFHNIFEEWQKGLGDECAASSVGKAALQPSEIGKGIVPAIEDWRFKPGQSANWLHPGNGGFICGTNAAQAERNLRTLTPVSFRAPINRRGSAWRSSSEPSDEHPSAWSAQWQQGSWTRSLLLDLQFLASMISISTASVVSIARELTQQSVASHSRGHASFPGEGLRSPDALLAATKLIDADGICGGQHQRQNVSQEKSGHTWTELVQETAFCWRRSKQQVDQAGIVLKNQRAKLETCFGYQRFDYDPRPGCWATEPLQQDMTKVNNVDNMSVLQRMMQKTSRHEDAAKEVWGIREGGVTLEDGRQRLVDAVKVAIQAGYRLVDTSLSSGMESAIVEGVQQSGVHYKEICIATKLLQHAHSHPNAVRESLESSLRNLKTDRIDVYLLQSPRGGMIEKVWTQLLALRDQGLIRVLGVSNFGLHQLEGMRCSGLELPEINQVEVHCWRQLPDLTAYHRRHGIATMCMAPLARGEMFGKTDVANIARELGHSEAEIAVRWSMQMGYIPLPRSVRPERILTNSAAECQLTRSHMERIAEVDSNYIACTKASPCSMLPWEAISEEIPDKAMWDESKRRKAQAEEDRAERQKERAEKARLKKQRQLQAQAEVAARRKSAREE</sequence>
<feature type="compositionally biased region" description="Low complexity" evidence="5">
    <location>
        <begin position="435"/>
        <end position="450"/>
    </location>
</feature>
<evidence type="ECO:0000256" key="3">
    <source>
        <dbReference type="ARBA" id="ARBA00023002"/>
    </source>
</evidence>
<dbReference type="CDD" id="cd19071">
    <property type="entry name" value="AKR_AKR1-5-like"/>
    <property type="match status" value="1"/>
</dbReference>
<dbReference type="InterPro" id="IPR023210">
    <property type="entry name" value="NADP_OxRdtase_dom"/>
</dbReference>
<dbReference type="PANTHER" id="PTHR43827">
    <property type="entry name" value="2,5-DIKETO-D-GLUCONIC ACID REDUCTASE"/>
    <property type="match status" value="1"/>
</dbReference>
<evidence type="ECO:0000256" key="1">
    <source>
        <dbReference type="ARBA" id="ARBA00007905"/>
    </source>
</evidence>
<feature type="coiled-coil region" evidence="4">
    <location>
        <begin position="62"/>
        <end position="118"/>
    </location>
</feature>
<evidence type="ECO:0000259" key="6">
    <source>
        <dbReference type="Pfam" id="PF00248"/>
    </source>
</evidence>
<evidence type="ECO:0000313" key="8">
    <source>
        <dbReference type="Proteomes" id="UP000649617"/>
    </source>
</evidence>
<keyword evidence="2" id="KW-0521">NADP</keyword>
<protein>
    <recommendedName>
        <fullName evidence="6">NADP-dependent oxidoreductase domain-containing protein</fullName>
    </recommendedName>
</protein>
<gene>
    <name evidence="7" type="ORF">SPIL2461_LOCUS17732</name>
</gene>
<feature type="region of interest" description="Disordered" evidence="5">
    <location>
        <begin position="1345"/>
        <end position="1396"/>
    </location>
</feature>
<feature type="region of interest" description="Disordered" evidence="5">
    <location>
        <begin position="380"/>
        <end position="475"/>
    </location>
</feature>
<feature type="compositionally biased region" description="Low complexity" evidence="5">
    <location>
        <begin position="460"/>
        <end position="475"/>
    </location>
</feature>
<dbReference type="EMBL" id="CAJNIZ010043343">
    <property type="protein sequence ID" value="CAE7657834.1"/>
    <property type="molecule type" value="Genomic_DNA"/>
</dbReference>
<comment type="similarity">
    <text evidence="1">Belongs to the aldo/keto reductase family.</text>
</comment>
<evidence type="ECO:0000256" key="5">
    <source>
        <dbReference type="SAM" id="MobiDB-lite"/>
    </source>
</evidence>
<keyword evidence="8" id="KW-1185">Reference proteome</keyword>
<keyword evidence="3" id="KW-0560">Oxidoreductase</keyword>
<keyword evidence="4" id="KW-0175">Coiled coil</keyword>
<dbReference type="GO" id="GO:0016616">
    <property type="term" value="F:oxidoreductase activity, acting on the CH-OH group of donors, NAD or NADP as acceptor"/>
    <property type="evidence" value="ECO:0007669"/>
    <property type="project" value="UniProtKB-ARBA"/>
</dbReference>
<dbReference type="PROSITE" id="PS00062">
    <property type="entry name" value="ALDOKETO_REDUCTASE_2"/>
    <property type="match status" value="1"/>
</dbReference>
<feature type="compositionally biased region" description="Basic and acidic residues" evidence="5">
    <location>
        <begin position="380"/>
        <end position="396"/>
    </location>
</feature>
<comment type="caution">
    <text evidence="7">The sequence shown here is derived from an EMBL/GenBank/DDBJ whole genome shotgun (WGS) entry which is preliminary data.</text>
</comment>
<feature type="compositionally biased region" description="Basic and acidic residues" evidence="5">
    <location>
        <begin position="1345"/>
        <end position="1372"/>
    </location>
</feature>
<dbReference type="PRINTS" id="PR00069">
    <property type="entry name" value="ALDKETRDTASE"/>
</dbReference>
<feature type="domain" description="NADP-dependent oxidoreductase" evidence="6">
    <location>
        <begin position="1085"/>
        <end position="1317"/>
    </location>
</feature>
<organism evidence="7 8">
    <name type="scientific">Symbiodinium pilosum</name>
    <name type="common">Dinoflagellate</name>
    <dbReference type="NCBI Taxonomy" id="2952"/>
    <lineage>
        <taxon>Eukaryota</taxon>
        <taxon>Sar</taxon>
        <taxon>Alveolata</taxon>
        <taxon>Dinophyceae</taxon>
        <taxon>Suessiales</taxon>
        <taxon>Symbiodiniaceae</taxon>
        <taxon>Symbiodinium</taxon>
    </lineage>
</organism>
<name>A0A812VTN8_SYMPI</name>
<dbReference type="SUPFAM" id="SSF51430">
    <property type="entry name" value="NAD(P)-linked oxidoreductase"/>
    <property type="match status" value="1"/>
</dbReference>
<feature type="compositionally biased region" description="Acidic residues" evidence="5">
    <location>
        <begin position="409"/>
        <end position="419"/>
    </location>
</feature>
<dbReference type="Pfam" id="PF00248">
    <property type="entry name" value="Aldo_ket_red"/>
    <property type="match status" value="1"/>
</dbReference>
<dbReference type="Proteomes" id="UP000649617">
    <property type="component" value="Unassembled WGS sequence"/>
</dbReference>
<evidence type="ECO:0000313" key="7">
    <source>
        <dbReference type="EMBL" id="CAE7657834.1"/>
    </source>
</evidence>
<dbReference type="SUPFAM" id="SSF51197">
    <property type="entry name" value="Clavaminate synthase-like"/>
    <property type="match status" value="1"/>
</dbReference>
<proteinExistence type="inferred from homology"/>